<dbReference type="AlphaFoldDB" id="A0A6G1HP73"/>
<evidence type="ECO:0000313" key="2">
    <source>
        <dbReference type="EMBL" id="KAF2397711.1"/>
    </source>
</evidence>
<dbReference type="Proteomes" id="UP000799640">
    <property type="component" value="Unassembled WGS sequence"/>
</dbReference>
<keyword evidence="3" id="KW-1185">Reference proteome</keyword>
<dbReference type="OrthoDB" id="442243at2759"/>
<dbReference type="PANTHER" id="PTHR47842">
    <property type="entry name" value="EXPRESSED PROTEIN"/>
    <property type="match status" value="1"/>
</dbReference>
<gene>
    <name evidence="2" type="ORF">EJ06DRAFT_133766</name>
</gene>
<reference evidence="2" key="1">
    <citation type="journal article" date="2020" name="Stud. Mycol.">
        <title>101 Dothideomycetes genomes: a test case for predicting lifestyles and emergence of pathogens.</title>
        <authorList>
            <person name="Haridas S."/>
            <person name="Albert R."/>
            <person name="Binder M."/>
            <person name="Bloem J."/>
            <person name="Labutti K."/>
            <person name="Salamov A."/>
            <person name="Andreopoulos B."/>
            <person name="Baker S."/>
            <person name="Barry K."/>
            <person name="Bills G."/>
            <person name="Bluhm B."/>
            <person name="Cannon C."/>
            <person name="Castanera R."/>
            <person name="Culley D."/>
            <person name="Daum C."/>
            <person name="Ezra D."/>
            <person name="Gonzalez J."/>
            <person name="Henrissat B."/>
            <person name="Kuo A."/>
            <person name="Liang C."/>
            <person name="Lipzen A."/>
            <person name="Lutzoni F."/>
            <person name="Magnuson J."/>
            <person name="Mondo S."/>
            <person name="Nolan M."/>
            <person name="Ohm R."/>
            <person name="Pangilinan J."/>
            <person name="Park H.-J."/>
            <person name="Ramirez L."/>
            <person name="Alfaro M."/>
            <person name="Sun H."/>
            <person name="Tritt A."/>
            <person name="Yoshinaga Y."/>
            <person name="Zwiers L.-H."/>
            <person name="Turgeon B."/>
            <person name="Goodwin S."/>
            <person name="Spatafora J."/>
            <person name="Crous P."/>
            <person name="Grigoriev I."/>
        </authorList>
    </citation>
    <scope>NUCLEOTIDE SEQUENCE</scope>
    <source>
        <strain evidence="2">CBS 262.69</strain>
    </source>
</reference>
<dbReference type="EMBL" id="ML996702">
    <property type="protein sequence ID" value="KAF2397711.1"/>
    <property type="molecule type" value="Genomic_DNA"/>
</dbReference>
<accession>A0A6G1HP73</accession>
<feature type="domain" description="AB hydrolase-1" evidence="1">
    <location>
        <begin position="7"/>
        <end position="188"/>
    </location>
</feature>
<protein>
    <recommendedName>
        <fullName evidence="1">AB hydrolase-1 domain-containing protein</fullName>
    </recommendedName>
</protein>
<organism evidence="2 3">
    <name type="scientific">Trichodelitschia bisporula</name>
    <dbReference type="NCBI Taxonomy" id="703511"/>
    <lineage>
        <taxon>Eukaryota</taxon>
        <taxon>Fungi</taxon>
        <taxon>Dikarya</taxon>
        <taxon>Ascomycota</taxon>
        <taxon>Pezizomycotina</taxon>
        <taxon>Dothideomycetes</taxon>
        <taxon>Dothideomycetes incertae sedis</taxon>
        <taxon>Phaeotrichales</taxon>
        <taxon>Phaeotrichaceae</taxon>
        <taxon>Trichodelitschia</taxon>
    </lineage>
</organism>
<evidence type="ECO:0000259" key="1">
    <source>
        <dbReference type="Pfam" id="PF12697"/>
    </source>
</evidence>
<dbReference type="Pfam" id="PF12697">
    <property type="entry name" value="Abhydrolase_6"/>
    <property type="match status" value="1"/>
</dbReference>
<name>A0A6G1HP73_9PEZI</name>
<evidence type="ECO:0000313" key="3">
    <source>
        <dbReference type="Proteomes" id="UP000799640"/>
    </source>
</evidence>
<sequence>MKKTLLLVFIHGFKGGDDTFAHFPSHLRALLSHALPHIDIVQVQYPAFETKGDLQECVARFKEWLQNKVIDLEVANHTPSPTVDPGVRTVLIGHSMGGIVAAETILSITTDPPVSPFPSTADLPPTFPSIAALLTFDTPFLGIAPGVVAHGAEGHWNSAYTAYTSVAGVLGWNNSSPAPAPKKEQKLLTSAAAAAAAAETPDADAAATPAWTRWGRYAMFAGAAGAVAAGGAAAYMKREQLSAGWQWVGGHLEFVGCLARGEELRARLNSIMSLTDAGLGFANVYTTLGAAVEGKSGWYTGVTGAERTFCLLPTGDNQRKCWVPAENGRATAETGAHCGMFAPRENPGYYAMSEMAKGLVVGWVEGSEWYESADTEAGAEEEDDVEVVETPEVEVDFEMDFEAARKA</sequence>
<dbReference type="SUPFAM" id="SSF53474">
    <property type="entry name" value="alpha/beta-Hydrolases"/>
    <property type="match status" value="1"/>
</dbReference>
<proteinExistence type="predicted"/>
<dbReference type="Gene3D" id="3.40.50.1820">
    <property type="entry name" value="alpha/beta hydrolase"/>
    <property type="match status" value="1"/>
</dbReference>
<dbReference type="PANTHER" id="PTHR47842:SF1">
    <property type="entry name" value="DUF676 DOMAIN-CONTAINING PROTEIN"/>
    <property type="match status" value="1"/>
</dbReference>
<dbReference type="InterPro" id="IPR000073">
    <property type="entry name" value="AB_hydrolase_1"/>
</dbReference>
<dbReference type="InterPro" id="IPR029058">
    <property type="entry name" value="AB_hydrolase_fold"/>
</dbReference>